<dbReference type="EMBL" id="LZFP01000034">
    <property type="protein sequence ID" value="OBR37242.1"/>
    <property type="molecule type" value="Genomic_DNA"/>
</dbReference>
<gene>
    <name evidence="9" type="ORF">A9200_06205</name>
</gene>
<comment type="caution">
    <text evidence="9">The sequence shown here is derived from an EMBL/GenBank/DDBJ whole genome shotgun (WGS) entry which is preliminary data.</text>
</comment>
<feature type="transmembrane region" description="Helical" evidence="6">
    <location>
        <begin position="370"/>
        <end position="394"/>
    </location>
</feature>
<evidence type="ECO:0000256" key="3">
    <source>
        <dbReference type="ARBA" id="ARBA00022692"/>
    </source>
</evidence>
<proteinExistence type="predicted"/>
<name>A0A1B7Z3D4_9FLAO</name>
<evidence type="ECO:0000256" key="1">
    <source>
        <dbReference type="ARBA" id="ARBA00004651"/>
    </source>
</evidence>
<feature type="transmembrane region" description="Helical" evidence="6">
    <location>
        <begin position="663"/>
        <end position="687"/>
    </location>
</feature>
<evidence type="ECO:0000313" key="10">
    <source>
        <dbReference type="Proteomes" id="UP000092164"/>
    </source>
</evidence>
<dbReference type="PANTHER" id="PTHR30572">
    <property type="entry name" value="MEMBRANE COMPONENT OF TRANSPORTER-RELATED"/>
    <property type="match status" value="1"/>
</dbReference>
<dbReference type="PANTHER" id="PTHR30572:SF18">
    <property type="entry name" value="ABC-TYPE MACROLIDE FAMILY EXPORT SYSTEM PERMEASE COMPONENT 2"/>
    <property type="match status" value="1"/>
</dbReference>
<feature type="transmembrane region" description="Helical" evidence="6">
    <location>
        <begin position="21"/>
        <end position="43"/>
    </location>
</feature>
<feature type="transmembrane region" description="Helical" evidence="6">
    <location>
        <begin position="747"/>
        <end position="772"/>
    </location>
</feature>
<dbReference type="OrthoDB" id="8740261at2"/>
<keyword evidence="4 6" id="KW-1133">Transmembrane helix</keyword>
<organism evidence="9 10">
    <name type="scientific">Maribacter hydrothermalis</name>
    <dbReference type="NCBI Taxonomy" id="1836467"/>
    <lineage>
        <taxon>Bacteria</taxon>
        <taxon>Pseudomonadati</taxon>
        <taxon>Bacteroidota</taxon>
        <taxon>Flavobacteriia</taxon>
        <taxon>Flavobacteriales</taxon>
        <taxon>Flavobacteriaceae</taxon>
        <taxon>Maribacter</taxon>
    </lineage>
</organism>
<keyword evidence="2" id="KW-1003">Cell membrane</keyword>
<evidence type="ECO:0000256" key="2">
    <source>
        <dbReference type="ARBA" id="ARBA00022475"/>
    </source>
</evidence>
<dbReference type="Pfam" id="PF12704">
    <property type="entry name" value="MacB_PCD"/>
    <property type="match status" value="1"/>
</dbReference>
<dbReference type="Proteomes" id="UP000092164">
    <property type="component" value="Unassembled WGS sequence"/>
</dbReference>
<sequence length="786" mass="88683">MFKNYIKVAWRNLIRNKSFSVLNIVGLSMGLTVFTLIVLWINFELGFDRFHENQERIYEVNNQYDVEGEIWTWNSTPKAMAPAIKKDYPEVERISRYFYDTPFLFSVDEKRIKATGTIVDPDFLNIFSFPLAKGNIESVLGDVNSVVITETLAEKIFGEKDPIGELVKIDNSDSFKVTGVLKDLPNNTDFTFEFLVPWDYLIQKDWDDDNWGNNSVATYVKLKEGVDFAQFSAKIKTLRENYDKDSPDMETLLYPYSRTYLYAEFENGKEIGGRIDSIRIFGIIAAIILLIACINFMNLSTARSEKRAKEVGVRKVLGAPKKYLIYQFLGESMLISTIAAVLAFFAVLIILPFFNNLVDKDLSLDFTSKWFWLSSLGIVFFTGLLAGSYPALYLSAFKASTVLKGTFQKGNTLITPRKILVVIQFSVAIILITATMIIKQQLDKVQNRQLGYAKDKLIYTSFEGDIEKNYGLIRAELLKSGAATSITKTSSPITESWSNTWGFKWEGKNENDKTIVLRMISDEAIVKTIGLELVAGRDLNLQKFPTDSTAAILNESAVALMGFKDPIGQIIKDNGIDWHVIGVVKDFVFNSPFQKIEPLVIEGAKGWFNVMHMKLNNANTTSDNLALVENVFKTYNPEYPFNFEFVDDEYAKKFSDQQITGKLAGLFTLLTILISCLGLFGLASYMAENRIKEVGIRKVLGASVGTIVTLLSKDFLKLVGLSILIAIPISWYYMSNWLEDFAFRVSISWWVFVIAGVLTLIIALVTVSFQAIKAAKANPVKSLRTE</sequence>
<dbReference type="InterPro" id="IPR025857">
    <property type="entry name" value="MacB_PCD"/>
</dbReference>
<accession>A0A1B7Z3D4</accession>
<evidence type="ECO:0000313" key="9">
    <source>
        <dbReference type="EMBL" id="OBR37242.1"/>
    </source>
</evidence>
<dbReference type="STRING" id="1836467.BTR34_06445"/>
<dbReference type="RefSeq" id="WP_068485232.1">
    <property type="nucleotide sequence ID" value="NZ_CP018760.1"/>
</dbReference>
<keyword evidence="3 6" id="KW-0812">Transmembrane</keyword>
<feature type="transmembrane region" description="Helical" evidence="6">
    <location>
        <begin position="419"/>
        <end position="438"/>
    </location>
</feature>
<dbReference type="InterPro" id="IPR050250">
    <property type="entry name" value="Macrolide_Exporter_MacB"/>
</dbReference>
<dbReference type="Pfam" id="PF02687">
    <property type="entry name" value="FtsX"/>
    <property type="match status" value="2"/>
</dbReference>
<evidence type="ECO:0000259" key="7">
    <source>
        <dbReference type="Pfam" id="PF02687"/>
    </source>
</evidence>
<evidence type="ECO:0000259" key="8">
    <source>
        <dbReference type="Pfam" id="PF12704"/>
    </source>
</evidence>
<evidence type="ECO:0000256" key="5">
    <source>
        <dbReference type="ARBA" id="ARBA00023136"/>
    </source>
</evidence>
<evidence type="ECO:0000256" key="6">
    <source>
        <dbReference type="SAM" id="Phobius"/>
    </source>
</evidence>
<protein>
    <submittedName>
        <fullName evidence="9">ABC transporter permease</fullName>
    </submittedName>
</protein>
<evidence type="ECO:0000256" key="4">
    <source>
        <dbReference type="ARBA" id="ARBA00022989"/>
    </source>
</evidence>
<feature type="transmembrane region" description="Helical" evidence="6">
    <location>
        <begin position="323"/>
        <end position="350"/>
    </location>
</feature>
<keyword evidence="5 6" id="KW-0472">Membrane</keyword>
<reference evidence="10" key="1">
    <citation type="submission" date="2016-06" db="EMBL/GenBank/DDBJ databases">
        <authorList>
            <person name="Zhan P."/>
        </authorList>
    </citation>
    <scope>NUCLEOTIDE SEQUENCE [LARGE SCALE GENOMIC DNA]</scope>
    <source>
        <strain evidence="10">T28</strain>
    </source>
</reference>
<keyword evidence="10" id="KW-1185">Reference proteome</keyword>
<dbReference type="AlphaFoldDB" id="A0A1B7Z3D4"/>
<comment type="subcellular location">
    <subcellularLocation>
        <location evidence="1">Cell membrane</location>
        <topology evidence="1">Multi-pass membrane protein</topology>
    </subcellularLocation>
</comment>
<feature type="transmembrane region" description="Helical" evidence="6">
    <location>
        <begin position="280"/>
        <end position="302"/>
    </location>
</feature>
<dbReference type="GO" id="GO:0022857">
    <property type="term" value="F:transmembrane transporter activity"/>
    <property type="evidence" value="ECO:0007669"/>
    <property type="project" value="TreeGrafter"/>
</dbReference>
<feature type="domain" description="ABC3 transporter permease C-terminal" evidence="7">
    <location>
        <begin position="666"/>
        <end position="779"/>
    </location>
</feature>
<dbReference type="GO" id="GO:0005886">
    <property type="term" value="C:plasma membrane"/>
    <property type="evidence" value="ECO:0007669"/>
    <property type="project" value="UniProtKB-SubCell"/>
</dbReference>
<dbReference type="InterPro" id="IPR003838">
    <property type="entry name" value="ABC3_permease_C"/>
</dbReference>
<feature type="domain" description="ABC3 transporter permease C-terminal" evidence="7">
    <location>
        <begin position="283"/>
        <end position="394"/>
    </location>
</feature>
<feature type="domain" description="MacB-like periplasmic core" evidence="8">
    <location>
        <begin position="20"/>
        <end position="237"/>
    </location>
</feature>
<feature type="transmembrane region" description="Helical" evidence="6">
    <location>
        <begin position="715"/>
        <end position="735"/>
    </location>
</feature>
<dbReference type="KEGG" id="mart:BTR34_06445"/>